<reference evidence="1" key="1">
    <citation type="submission" date="2020-06" db="EMBL/GenBank/DDBJ databases">
        <authorList>
            <person name="Li T."/>
            <person name="Hu X."/>
            <person name="Zhang T."/>
            <person name="Song X."/>
            <person name="Zhang H."/>
            <person name="Dai N."/>
            <person name="Sheng W."/>
            <person name="Hou X."/>
            <person name="Wei L."/>
        </authorList>
    </citation>
    <scope>NUCLEOTIDE SEQUENCE</scope>
    <source>
        <strain evidence="1">G01</strain>
        <tissue evidence="1">Leaf</tissue>
    </source>
</reference>
<evidence type="ECO:0000313" key="1">
    <source>
        <dbReference type="EMBL" id="KAL0290364.1"/>
    </source>
</evidence>
<protein>
    <submittedName>
        <fullName evidence="1">Uncharacterized protein</fullName>
    </submittedName>
</protein>
<gene>
    <name evidence="1" type="ORF">Sangu_2463900</name>
</gene>
<proteinExistence type="predicted"/>
<comment type="caution">
    <text evidence="1">The sequence shown here is derived from an EMBL/GenBank/DDBJ whole genome shotgun (WGS) entry which is preliminary data.</text>
</comment>
<accession>A0AAW2J7C3</accession>
<reference evidence="1" key="2">
    <citation type="journal article" date="2024" name="Plant">
        <title>Genomic evolution and insights into agronomic trait innovations of Sesamum species.</title>
        <authorList>
            <person name="Miao H."/>
            <person name="Wang L."/>
            <person name="Qu L."/>
            <person name="Liu H."/>
            <person name="Sun Y."/>
            <person name="Le M."/>
            <person name="Wang Q."/>
            <person name="Wei S."/>
            <person name="Zheng Y."/>
            <person name="Lin W."/>
            <person name="Duan Y."/>
            <person name="Cao H."/>
            <person name="Xiong S."/>
            <person name="Wang X."/>
            <person name="Wei L."/>
            <person name="Li C."/>
            <person name="Ma Q."/>
            <person name="Ju M."/>
            <person name="Zhao R."/>
            <person name="Li G."/>
            <person name="Mu C."/>
            <person name="Tian Q."/>
            <person name="Mei H."/>
            <person name="Zhang T."/>
            <person name="Gao T."/>
            <person name="Zhang H."/>
        </authorList>
    </citation>
    <scope>NUCLEOTIDE SEQUENCE</scope>
    <source>
        <strain evidence="1">G01</strain>
    </source>
</reference>
<name>A0AAW2J7C3_9LAMI</name>
<dbReference type="AlphaFoldDB" id="A0AAW2J7C3"/>
<sequence length="89" mass="9951">MRAFRSQTCVKVILNKRENAFSELEVTTPLLLKLIPAAVHLGVLLRSSLDLTHQNESARAVDTVPLRASTQVEVRRLLPSFDNNIAVTR</sequence>
<dbReference type="EMBL" id="JACGWK010001358">
    <property type="protein sequence ID" value="KAL0290364.1"/>
    <property type="molecule type" value="Genomic_DNA"/>
</dbReference>
<organism evidence="1">
    <name type="scientific">Sesamum angustifolium</name>
    <dbReference type="NCBI Taxonomy" id="2727405"/>
    <lineage>
        <taxon>Eukaryota</taxon>
        <taxon>Viridiplantae</taxon>
        <taxon>Streptophyta</taxon>
        <taxon>Embryophyta</taxon>
        <taxon>Tracheophyta</taxon>
        <taxon>Spermatophyta</taxon>
        <taxon>Magnoliopsida</taxon>
        <taxon>eudicotyledons</taxon>
        <taxon>Gunneridae</taxon>
        <taxon>Pentapetalae</taxon>
        <taxon>asterids</taxon>
        <taxon>lamiids</taxon>
        <taxon>Lamiales</taxon>
        <taxon>Pedaliaceae</taxon>
        <taxon>Sesamum</taxon>
    </lineage>
</organism>